<dbReference type="AlphaFoldDB" id="A0A0E9WYH2"/>
<evidence type="ECO:0000313" key="1">
    <source>
        <dbReference type="EMBL" id="JAH95389.1"/>
    </source>
</evidence>
<proteinExistence type="predicted"/>
<protein>
    <submittedName>
        <fullName evidence="1">Uncharacterized protein</fullName>
    </submittedName>
</protein>
<organism evidence="1">
    <name type="scientific">Anguilla anguilla</name>
    <name type="common">European freshwater eel</name>
    <name type="synonym">Muraena anguilla</name>
    <dbReference type="NCBI Taxonomy" id="7936"/>
    <lineage>
        <taxon>Eukaryota</taxon>
        <taxon>Metazoa</taxon>
        <taxon>Chordata</taxon>
        <taxon>Craniata</taxon>
        <taxon>Vertebrata</taxon>
        <taxon>Euteleostomi</taxon>
        <taxon>Actinopterygii</taxon>
        <taxon>Neopterygii</taxon>
        <taxon>Teleostei</taxon>
        <taxon>Anguilliformes</taxon>
        <taxon>Anguillidae</taxon>
        <taxon>Anguilla</taxon>
    </lineage>
</organism>
<dbReference type="EMBL" id="GBXM01013188">
    <property type="protein sequence ID" value="JAH95389.1"/>
    <property type="molecule type" value="Transcribed_RNA"/>
</dbReference>
<reference evidence="1" key="2">
    <citation type="journal article" date="2015" name="Fish Shellfish Immunol.">
        <title>Early steps in the European eel (Anguilla anguilla)-Vibrio vulnificus interaction in the gills: Role of the RtxA13 toxin.</title>
        <authorList>
            <person name="Callol A."/>
            <person name="Pajuelo D."/>
            <person name="Ebbesson L."/>
            <person name="Teles M."/>
            <person name="MacKenzie S."/>
            <person name="Amaro C."/>
        </authorList>
    </citation>
    <scope>NUCLEOTIDE SEQUENCE</scope>
</reference>
<reference evidence="1" key="1">
    <citation type="submission" date="2014-11" db="EMBL/GenBank/DDBJ databases">
        <authorList>
            <person name="Amaro Gonzalez C."/>
        </authorList>
    </citation>
    <scope>NUCLEOTIDE SEQUENCE</scope>
</reference>
<accession>A0A0E9WYH2</accession>
<sequence>MWIVFRNKITFPNNALCAIPDETEYNFALVKTESLFLAILNCRSLQE</sequence>
<name>A0A0E9WYH2_ANGAN</name>